<accession>A0A840QCL0</accession>
<organism evidence="1 2">
    <name type="scientific">Saccharopolyspora phatthalungensis</name>
    <dbReference type="NCBI Taxonomy" id="664693"/>
    <lineage>
        <taxon>Bacteria</taxon>
        <taxon>Bacillati</taxon>
        <taxon>Actinomycetota</taxon>
        <taxon>Actinomycetes</taxon>
        <taxon>Pseudonocardiales</taxon>
        <taxon>Pseudonocardiaceae</taxon>
        <taxon>Saccharopolyspora</taxon>
    </lineage>
</organism>
<dbReference type="Proteomes" id="UP000584374">
    <property type="component" value="Unassembled WGS sequence"/>
</dbReference>
<evidence type="ECO:0000313" key="2">
    <source>
        <dbReference type="Proteomes" id="UP000584374"/>
    </source>
</evidence>
<protein>
    <submittedName>
        <fullName evidence="1">Uncharacterized protein</fullName>
    </submittedName>
</protein>
<proteinExistence type="predicted"/>
<reference evidence="1 2" key="1">
    <citation type="submission" date="2020-08" db="EMBL/GenBank/DDBJ databases">
        <title>Sequencing the genomes of 1000 actinobacteria strains.</title>
        <authorList>
            <person name="Klenk H.-P."/>
        </authorList>
    </citation>
    <scope>NUCLEOTIDE SEQUENCE [LARGE SCALE GENOMIC DNA]</scope>
    <source>
        <strain evidence="1 2">DSM 45584</strain>
    </source>
</reference>
<sequence length="138" mass="15614">MRSGVFNGTESSVMAGEAINMTGIPDPGDPGRWLVRPWPANASFCEVVRHFLNAYVWRLLQDTDVRRQLDYFSGYRAALENAPTYELTCAADWQWREELLAVVGRCVDLFEAQRCGERKVNLDHLRLPEQTALTLAPG</sequence>
<dbReference type="RefSeq" id="WP_184729750.1">
    <property type="nucleotide sequence ID" value="NZ_JACHIW010000002.1"/>
</dbReference>
<dbReference type="EMBL" id="JACHIW010000002">
    <property type="protein sequence ID" value="MBB5158126.1"/>
    <property type="molecule type" value="Genomic_DNA"/>
</dbReference>
<dbReference type="AlphaFoldDB" id="A0A840QCL0"/>
<keyword evidence="2" id="KW-1185">Reference proteome</keyword>
<evidence type="ECO:0000313" key="1">
    <source>
        <dbReference type="EMBL" id="MBB5158126.1"/>
    </source>
</evidence>
<comment type="caution">
    <text evidence="1">The sequence shown here is derived from an EMBL/GenBank/DDBJ whole genome shotgun (WGS) entry which is preliminary data.</text>
</comment>
<name>A0A840QCL0_9PSEU</name>
<gene>
    <name evidence="1" type="ORF">BJ970_005725</name>
</gene>